<reference evidence="2 3" key="1">
    <citation type="submission" date="2019-08" db="EMBL/GenBank/DDBJ databases">
        <title>Bacillus genomes from the desert of Cuatro Cienegas, Coahuila.</title>
        <authorList>
            <person name="Olmedo-Alvarez G."/>
        </authorList>
    </citation>
    <scope>NUCLEOTIDE SEQUENCE [LARGE SCALE GENOMIC DNA]</scope>
    <source>
        <strain evidence="2 3">CH28_1T</strain>
    </source>
</reference>
<evidence type="ECO:0000313" key="3">
    <source>
        <dbReference type="Proteomes" id="UP000322524"/>
    </source>
</evidence>
<dbReference type="EMBL" id="VTEV01000004">
    <property type="protein sequence ID" value="TYS68449.1"/>
    <property type="molecule type" value="Genomic_DNA"/>
</dbReference>
<dbReference type="PANTHER" id="PTHR38440:SF1">
    <property type="entry name" value="UPF0398 PROTEIN SPR0331"/>
    <property type="match status" value="1"/>
</dbReference>
<dbReference type="Proteomes" id="UP000322524">
    <property type="component" value="Unassembled WGS sequence"/>
</dbReference>
<comment type="similarity">
    <text evidence="1">Belongs to the UPF0398 family.</text>
</comment>
<dbReference type="OrthoDB" id="2301957at2"/>
<dbReference type="RefSeq" id="WP_148988410.1">
    <property type="nucleotide sequence ID" value="NZ_VTEV01000004.1"/>
</dbReference>
<proteinExistence type="inferred from homology"/>
<gene>
    <name evidence="2" type="ORF">FZC76_12025</name>
</gene>
<dbReference type="STRING" id="79883.GCA_001636495_02546"/>
<name>A0A5D4SZP1_9BACI</name>
<dbReference type="PIRSF" id="PIRSF021290">
    <property type="entry name" value="DUF1273"/>
    <property type="match status" value="1"/>
</dbReference>
<dbReference type="SUPFAM" id="SSF102405">
    <property type="entry name" value="MCP/YpsA-like"/>
    <property type="match status" value="1"/>
</dbReference>
<organism evidence="2 3">
    <name type="scientific">Sutcliffiella horikoshii</name>
    <dbReference type="NCBI Taxonomy" id="79883"/>
    <lineage>
        <taxon>Bacteria</taxon>
        <taxon>Bacillati</taxon>
        <taxon>Bacillota</taxon>
        <taxon>Bacilli</taxon>
        <taxon>Bacillales</taxon>
        <taxon>Bacillaceae</taxon>
        <taxon>Sutcliffiella</taxon>
    </lineage>
</organism>
<dbReference type="HAMAP" id="MF_01575">
    <property type="entry name" value="UPF0398"/>
    <property type="match status" value="1"/>
</dbReference>
<dbReference type="AlphaFoldDB" id="A0A5D4SZP1"/>
<accession>A0A5D4SZP1</accession>
<evidence type="ECO:0000256" key="1">
    <source>
        <dbReference type="HAMAP-Rule" id="MF_01575"/>
    </source>
</evidence>
<dbReference type="NCBIfam" id="NF010181">
    <property type="entry name" value="PRK13660.1"/>
    <property type="match status" value="1"/>
</dbReference>
<evidence type="ECO:0000313" key="2">
    <source>
        <dbReference type="EMBL" id="TYS68449.1"/>
    </source>
</evidence>
<dbReference type="InterPro" id="IPR010697">
    <property type="entry name" value="YspA"/>
</dbReference>
<dbReference type="PANTHER" id="PTHR38440">
    <property type="entry name" value="UPF0398 PROTEIN YPSA"/>
    <property type="match status" value="1"/>
</dbReference>
<protein>
    <recommendedName>
        <fullName evidence="1">UPF0398 protein FZC76_12025</fullName>
    </recommendedName>
</protein>
<dbReference type="Pfam" id="PF06908">
    <property type="entry name" value="YpsA"/>
    <property type="match status" value="1"/>
</dbReference>
<comment type="caution">
    <text evidence="2">The sequence shown here is derived from an EMBL/GenBank/DDBJ whole genome shotgun (WGS) entry which is preliminary data.</text>
</comment>
<dbReference type="Gene3D" id="3.40.50.450">
    <property type="match status" value="1"/>
</dbReference>
<sequence length="188" mass="21962">MKVLVITGYKPQELQIFKKNDPAVHFIKKAIQKRLAALLEEHYELEWVVISGQLGVELWAAEVVYALQTDFPKLKLAVFTPFLEQEEKWSEQNKEYYESILSQANHIDSITKKKYESPLQLRLKNQFVVDKSDALLVVYDEEGPGSPQYIIAIARKKSAQTNYPIYMIDSYELQLVVEEEQYNSNQEW</sequence>